<dbReference type="AlphaFoldDB" id="E2BCY7"/>
<accession>E2BCY7</accession>
<protein>
    <submittedName>
        <fullName evidence="1">Uncharacterized protein</fullName>
    </submittedName>
</protein>
<dbReference type="OrthoDB" id="69646at2759"/>
<reference evidence="1 2" key="1">
    <citation type="journal article" date="2010" name="Science">
        <title>Genomic comparison of the ants Camponotus floridanus and Harpegnathos saltator.</title>
        <authorList>
            <person name="Bonasio R."/>
            <person name="Zhang G."/>
            <person name="Ye C."/>
            <person name="Mutti N.S."/>
            <person name="Fang X."/>
            <person name="Qin N."/>
            <person name="Donahue G."/>
            <person name="Yang P."/>
            <person name="Li Q."/>
            <person name="Li C."/>
            <person name="Zhang P."/>
            <person name="Huang Z."/>
            <person name="Berger S.L."/>
            <person name="Reinberg D."/>
            <person name="Wang J."/>
            <person name="Liebig J."/>
        </authorList>
    </citation>
    <scope>NUCLEOTIDE SEQUENCE [LARGE SCALE GENOMIC DNA]</scope>
    <source>
        <strain evidence="1 2">R22 G/1</strain>
    </source>
</reference>
<sequence length="259" mass="30224">MAFIAEVVTMRHPTGVGPHNNCLHMESIDVTKFWKNSVESCSDSNLGPLAVESNRLTTVRYCCSLVETVFTTYSYNRERANILRKELSRLRGVKSIVLAKQNYEYRGNMDVIIEVQCFRDSNDVYVLKEVAIVGINEAFVGHWILAPEYSFAELNEKSRRINNWLSLNYHGIEWEVQSEIFYPRLREITSHIRDFMTRGKEKASYLQNLLARNVYNLENISPTSSDLSSNERVEDCSFHAFRKHRRYHCALRNAYKLKH</sequence>
<gene>
    <name evidence="1" type="ORF">EAI_02944</name>
</gene>
<dbReference type="InParanoid" id="E2BCY7"/>
<dbReference type="EMBL" id="GL447468">
    <property type="protein sequence ID" value="EFN86443.1"/>
    <property type="molecule type" value="Genomic_DNA"/>
</dbReference>
<dbReference type="STRING" id="610380.E2BCY7"/>
<keyword evidence="2" id="KW-1185">Reference proteome</keyword>
<evidence type="ECO:0000313" key="2">
    <source>
        <dbReference type="Proteomes" id="UP000008237"/>
    </source>
</evidence>
<dbReference type="Proteomes" id="UP000008237">
    <property type="component" value="Unassembled WGS sequence"/>
</dbReference>
<name>E2BCY7_HARSA</name>
<organism evidence="2">
    <name type="scientific">Harpegnathos saltator</name>
    <name type="common">Jerdon's jumping ant</name>
    <dbReference type="NCBI Taxonomy" id="610380"/>
    <lineage>
        <taxon>Eukaryota</taxon>
        <taxon>Metazoa</taxon>
        <taxon>Ecdysozoa</taxon>
        <taxon>Arthropoda</taxon>
        <taxon>Hexapoda</taxon>
        <taxon>Insecta</taxon>
        <taxon>Pterygota</taxon>
        <taxon>Neoptera</taxon>
        <taxon>Endopterygota</taxon>
        <taxon>Hymenoptera</taxon>
        <taxon>Apocrita</taxon>
        <taxon>Aculeata</taxon>
        <taxon>Formicoidea</taxon>
        <taxon>Formicidae</taxon>
        <taxon>Ponerinae</taxon>
        <taxon>Ponerini</taxon>
        <taxon>Harpegnathos</taxon>
    </lineage>
</organism>
<evidence type="ECO:0000313" key="1">
    <source>
        <dbReference type="EMBL" id="EFN86443.1"/>
    </source>
</evidence>
<proteinExistence type="predicted"/>